<keyword evidence="3" id="KW-0520">NAD</keyword>
<gene>
    <name evidence="6" type="ORF">EDD34_0106</name>
</gene>
<dbReference type="Gene3D" id="3.40.50.720">
    <property type="entry name" value="NAD(P)-binding Rossmann-like Domain"/>
    <property type="match status" value="1"/>
</dbReference>
<dbReference type="InterPro" id="IPR000683">
    <property type="entry name" value="Gfo/Idh/MocA-like_OxRdtase_N"/>
</dbReference>
<dbReference type="InterPro" id="IPR055170">
    <property type="entry name" value="GFO_IDH_MocA-like_dom"/>
</dbReference>
<dbReference type="InterPro" id="IPR050984">
    <property type="entry name" value="Gfo/Idh/MocA_domain"/>
</dbReference>
<organism evidence="6 7">
    <name type="scientific">Myceligenerans xiligouense</name>
    <dbReference type="NCBI Taxonomy" id="253184"/>
    <lineage>
        <taxon>Bacteria</taxon>
        <taxon>Bacillati</taxon>
        <taxon>Actinomycetota</taxon>
        <taxon>Actinomycetes</taxon>
        <taxon>Micrococcales</taxon>
        <taxon>Promicromonosporaceae</taxon>
        <taxon>Myceligenerans</taxon>
    </lineage>
</organism>
<dbReference type="PANTHER" id="PTHR22604">
    <property type="entry name" value="OXIDOREDUCTASES"/>
    <property type="match status" value="1"/>
</dbReference>
<dbReference type="GO" id="GO:0016491">
    <property type="term" value="F:oxidoreductase activity"/>
    <property type="evidence" value="ECO:0007669"/>
    <property type="project" value="UniProtKB-KW"/>
</dbReference>
<dbReference type="EMBL" id="RKQZ01000001">
    <property type="protein sequence ID" value="RPF19555.1"/>
    <property type="molecule type" value="Genomic_DNA"/>
</dbReference>
<dbReference type="AlphaFoldDB" id="A0A3N4ZFH9"/>
<proteinExistence type="inferred from homology"/>
<dbReference type="Proteomes" id="UP000280501">
    <property type="component" value="Unassembled WGS sequence"/>
</dbReference>
<reference evidence="6 7" key="1">
    <citation type="submission" date="2018-11" db="EMBL/GenBank/DDBJ databases">
        <title>Sequencing the genomes of 1000 actinobacteria strains.</title>
        <authorList>
            <person name="Klenk H.-P."/>
        </authorList>
    </citation>
    <scope>NUCLEOTIDE SEQUENCE [LARGE SCALE GENOMIC DNA]</scope>
    <source>
        <strain evidence="6 7">DSM 15700</strain>
    </source>
</reference>
<dbReference type="Pfam" id="PF22725">
    <property type="entry name" value="GFO_IDH_MocA_C3"/>
    <property type="match status" value="1"/>
</dbReference>
<feature type="domain" description="GFO/IDH/MocA-like oxidoreductase" evidence="5">
    <location>
        <begin position="131"/>
        <end position="246"/>
    </location>
</feature>
<evidence type="ECO:0000259" key="4">
    <source>
        <dbReference type="Pfam" id="PF01408"/>
    </source>
</evidence>
<keyword evidence="2" id="KW-0560">Oxidoreductase</keyword>
<dbReference type="Gene3D" id="3.30.360.10">
    <property type="entry name" value="Dihydrodipicolinate Reductase, domain 2"/>
    <property type="match status" value="1"/>
</dbReference>
<dbReference type="SUPFAM" id="SSF55347">
    <property type="entry name" value="Glyceraldehyde-3-phosphate dehydrogenase-like, C-terminal domain"/>
    <property type="match status" value="1"/>
</dbReference>
<comment type="caution">
    <text evidence="6">The sequence shown here is derived from an EMBL/GenBank/DDBJ whole genome shotgun (WGS) entry which is preliminary data.</text>
</comment>
<comment type="similarity">
    <text evidence="1">Belongs to the Gfo/Idh/MocA family.</text>
</comment>
<evidence type="ECO:0000256" key="2">
    <source>
        <dbReference type="ARBA" id="ARBA00023002"/>
    </source>
</evidence>
<dbReference type="PANTHER" id="PTHR22604:SF105">
    <property type="entry name" value="TRANS-1,2-DIHYDROBENZENE-1,2-DIOL DEHYDROGENASE"/>
    <property type="match status" value="1"/>
</dbReference>
<dbReference type="SUPFAM" id="SSF51735">
    <property type="entry name" value="NAD(P)-binding Rossmann-fold domains"/>
    <property type="match status" value="1"/>
</dbReference>
<dbReference type="GO" id="GO:0000166">
    <property type="term" value="F:nucleotide binding"/>
    <property type="evidence" value="ECO:0007669"/>
    <property type="project" value="InterPro"/>
</dbReference>
<dbReference type="OrthoDB" id="9815825at2"/>
<evidence type="ECO:0000313" key="6">
    <source>
        <dbReference type="EMBL" id="RPF19555.1"/>
    </source>
</evidence>
<protein>
    <submittedName>
        <fullName evidence="6">Putative dehydrogenase</fullName>
    </submittedName>
</protein>
<evidence type="ECO:0000256" key="1">
    <source>
        <dbReference type="ARBA" id="ARBA00010928"/>
    </source>
</evidence>
<evidence type="ECO:0000313" key="7">
    <source>
        <dbReference type="Proteomes" id="UP000280501"/>
    </source>
</evidence>
<dbReference type="Pfam" id="PF01408">
    <property type="entry name" value="GFO_IDH_MocA"/>
    <property type="match status" value="1"/>
</dbReference>
<dbReference type="InterPro" id="IPR036291">
    <property type="entry name" value="NAD(P)-bd_dom_sf"/>
</dbReference>
<sequence>MTHLRWGILATGGIAHAFTSDLRANGFTVQAVGSRSADKARAFADEFGIPHAHGSYEDLVADPEVDIVYVATPHPMHAVDAALVLNAGKHVLVEKPFTLNRREAESIADLAESKGLLAMEAMWTRYLPHMARIREILAAGTLGEVRTVIADHCQDLPDDLTHRINALELGGGSLLDLGIYPISFAWDVLGEPLTIQSHATFKETGADATIATIFGYDGGRLATTISASDTRGPVTASILGTDGRIEIDPWWFTPTSFRVYDVDGTVTEEFSSDGTVTGRGMHFQALEAERLIAEGRTDGEILPLAETVAIMGTLDEIRAQIGLTYPGETPN</sequence>
<keyword evidence="7" id="KW-1185">Reference proteome</keyword>
<accession>A0A3N4ZFH9</accession>
<evidence type="ECO:0000259" key="5">
    <source>
        <dbReference type="Pfam" id="PF22725"/>
    </source>
</evidence>
<feature type="domain" description="Gfo/Idh/MocA-like oxidoreductase N-terminal" evidence="4">
    <location>
        <begin position="5"/>
        <end position="119"/>
    </location>
</feature>
<name>A0A3N4ZFH9_9MICO</name>
<evidence type="ECO:0000256" key="3">
    <source>
        <dbReference type="ARBA" id="ARBA00023027"/>
    </source>
</evidence>
<dbReference type="RefSeq" id="WP_123812845.1">
    <property type="nucleotide sequence ID" value="NZ_RKQZ01000001.1"/>
</dbReference>